<evidence type="ECO:0000256" key="1">
    <source>
        <dbReference type="ARBA" id="ARBA00001946"/>
    </source>
</evidence>
<comment type="caution">
    <text evidence="11">The sequence shown here is derived from an EMBL/GenBank/DDBJ whole genome shotgun (WGS) entry which is preliminary data.</text>
</comment>
<dbReference type="GO" id="GO:0052381">
    <property type="term" value="F:tRNA dimethylallyltransferase activity"/>
    <property type="evidence" value="ECO:0007669"/>
    <property type="project" value="UniProtKB-EC"/>
</dbReference>
<protein>
    <recommendedName>
        <fullName evidence="3">tRNA dimethylallyltransferase</fullName>
        <ecNumber evidence="3">2.5.1.75</ecNumber>
    </recommendedName>
</protein>
<dbReference type="EC" id="2.5.1.75" evidence="3"/>
<dbReference type="FunFam" id="1.10.20.140:FF:000007">
    <property type="entry name" value="tRNA dimethylallyltransferase 9"/>
    <property type="match status" value="1"/>
</dbReference>
<keyword evidence="8" id="KW-0067">ATP-binding</keyword>
<dbReference type="PANTHER" id="PTHR11088">
    <property type="entry name" value="TRNA DIMETHYLALLYLTRANSFERASE"/>
    <property type="match status" value="1"/>
</dbReference>
<reference evidence="11 12" key="1">
    <citation type="submission" date="2023-12" db="EMBL/GenBank/DDBJ databases">
        <title>A high-quality genome assembly for Dillenia turbinata (Dilleniales).</title>
        <authorList>
            <person name="Chanderbali A."/>
        </authorList>
    </citation>
    <scope>NUCLEOTIDE SEQUENCE [LARGE SCALE GENOMIC DNA]</scope>
    <source>
        <strain evidence="11">LSX21</strain>
        <tissue evidence="11">Leaf</tissue>
    </source>
</reference>
<keyword evidence="4" id="KW-0808">Transferase</keyword>
<keyword evidence="12" id="KW-1185">Reference proteome</keyword>
<dbReference type="AlphaFoldDB" id="A0AAN8VM66"/>
<evidence type="ECO:0000256" key="3">
    <source>
        <dbReference type="ARBA" id="ARBA00012665"/>
    </source>
</evidence>
<keyword evidence="9" id="KW-0460">Magnesium</keyword>
<sequence length="544" mass="61907">RRNVERHRRSSNALALSSFARIPTPFLFRRRRVFSTLRKNEKQNVIVISGPTGAGKSRLAVELAKSLNGEIISADSVQVYKGLDIGSAKPSLRDRKEVPHHLIDILHPSEVIDVMSVQIGLTLNCQNQSFELRQDTYLKQTWYKLKIYMRLTRDARQATGYILNGGRVPIVTGGTGFIYGKPDVPKASREITSEVYSELRDLQNDGNWDAAVQLVVNAGDPKAQYLAANDWYRLRRSLEIIKSSRLPPSAFQVPYDSFRKQLESNTDNTSLEASSSAESFENKKPEDLDYEFMCVFLSSQRLDLYRLIDSRCEDMLSGSDGLLAEARWLLDVGLLPNSNSATRAIGYRQACSFLPQSTRTISQWLLLASTAAGKRLGRVENPEYSPLLHGRDGMGGPKSLPDGEWAMEYLLRCRQQGCRSSPAEFYNFLCEFQKASRNFAKRQMTWFRNEAIYHWLDASKPLEKVLDYIYNAYHDDGRVFTVPESLKIKNNTSSTRESNLLKSYRTQNRQFVNHEDCAGVLDWIWRTQGCREIASINFKSPFGS</sequence>
<evidence type="ECO:0000256" key="8">
    <source>
        <dbReference type="ARBA" id="ARBA00022840"/>
    </source>
</evidence>
<dbReference type="Pfam" id="PF01715">
    <property type="entry name" value="IPPT"/>
    <property type="match status" value="2"/>
</dbReference>
<organism evidence="11 12">
    <name type="scientific">Dillenia turbinata</name>
    <dbReference type="NCBI Taxonomy" id="194707"/>
    <lineage>
        <taxon>Eukaryota</taxon>
        <taxon>Viridiplantae</taxon>
        <taxon>Streptophyta</taxon>
        <taxon>Embryophyta</taxon>
        <taxon>Tracheophyta</taxon>
        <taxon>Spermatophyta</taxon>
        <taxon>Magnoliopsida</taxon>
        <taxon>eudicotyledons</taxon>
        <taxon>Gunneridae</taxon>
        <taxon>Pentapetalae</taxon>
        <taxon>Dilleniales</taxon>
        <taxon>Dilleniaceae</taxon>
        <taxon>Dillenia</taxon>
    </lineage>
</organism>
<accession>A0AAN8VM66</accession>
<name>A0AAN8VM66_9MAGN</name>
<dbReference type="InterPro" id="IPR039657">
    <property type="entry name" value="Dimethylallyltransferase"/>
</dbReference>
<comment type="catalytic activity">
    <reaction evidence="10">
        <text>adenosine(37) in tRNA + dimethylallyl diphosphate = N(6)-dimethylallyladenosine(37) in tRNA + diphosphate</text>
        <dbReference type="Rhea" id="RHEA:26482"/>
        <dbReference type="Rhea" id="RHEA-COMP:10162"/>
        <dbReference type="Rhea" id="RHEA-COMP:10375"/>
        <dbReference type="ChEBI" id="CHEBI:33019"/>
        <dbReference type="ChEBI" id="CHEBI:57623"/>
        <dbReference type="ChEBI" id="CHEBI:74411"/>
        <dbReference type="ChEBI" id="CHEBI:74415"/>
        <dbReference type="EC" id="2.5.1.75"/>
    </reaction>
</comment>
<dbReference type="GO" id="GO:0006400">
    <property type="term" value="P:tRNA modification"/>
    <property type="evidence" value="ECO:0007669"/>
    <property type="project" value="TreeGrafter"/>
</dbReference>
<keyword evidence="5" id="KW-0819">tRNA processing</keyword>
<evidence type="ECO:0000256" key="6">
    <source>
        <dbReference type="ARBA" id="ARBA00022712"/>
    </source>
</evidence>
<dbReference type="InterPro" id="IPR018022">
    <property type="entry name" value="IPT"/>
</dbReference>
<dbReference type="SUPFAM" id="SSF52540">
    <property type="entry name" value="P-loop containing nucleoside triphosphate hydrolases"/>
    <property type="match status" value="1"/>
</dbReference>
<keyword evidence="6" id="KW-0203">Cytokinin biosynthesis</keyword>
<evidence type="ECO:0000256" key="2">
    <source>
        <dbReference type="ARBA" id="ARBA00005842"/>
    </source>
</evidence>
<evidence type="ECO:0000313" key="11">
    <source>
        <dbReference type="EMBL" id="KAK6934189.1"/>
    </source>
</evidence>
<gene>
    <name evidence="11" type="ORF">RJ641_034344</name>
</gene>
<dbReference type="Gene3D" id="3.40.50.300">
    <property type="entry name" value="P-loop containing nucleotide triphosphate hydrolases"/>
    <property type="match status" value="1"/>
</dbReference>
<dbReference type="EMBL" id="JBAMMX010000008">
    <property type="protein sequence ID" value="KAK6934189.1"/>
    <property type="molecule type" value="Genomic_DNA"/>
</dbReference>
<comment type="cofactor">
    <cofactor evidence="1">
        <name>Mg(2+)</name>
        <dbReference type="ChEBI" id="CHEBI:18420"/>
    </cofactor>
</comment>
<dbReference type="PANTHER" id="PTHR11088:SF60">
    <property type="entry name" value="TRNA DIMETHYLALLYLTRANSFERASE"/>
    <property type="match status" value="1"/>
</dbReference>
<dbReference type="CDD" id="cd02019">
    <property type="entry name" value="NK"/>
    <property type="match status" value="1"/>
</dbReference>
<dbReference type="GO" id="GO:0009691">
    <property type="term" value="P:cytokinin biosynthetic process"/>
    <property type="evidence" value="ECO:0007669"/>
    <property type="project" value="UniProtKB-KW"/>
</dbReference>
<dbReference type="GO" id="GO:0005524">
    <property type="term" value="F:ATP binding"/>
    <property type="evidence" value="ECO:0007669"/>
    <property type="project" value="UniProtKB-KW"/>
</dbReference>
<dbReference type="Gene3D" id="1.10.20.140">
    <property type="match status" value="1"/>
</dbReference>
<evidence type="ECO:0000256" key="4">
    <source>
        <dbReference type="ARBA" id="ARBA00022679"/>
    </source>
</evidence>
<dbReference type="Proteomes" id="UP001370490">
    <property type="component" value="Unassembled WGS sequence"/>
</dbReference>
<proteinExistence type="inferred from homology"/>
<evidence type="ECO:0000256" key="7">
    <source>
        <dbReference type="ARBA" id="ARBA00022741"/>
    </source>
</evidence>
<dbReference type="HAMAP" id="MF_00185">
    <property type="entry name" value="IPP_trans"/>
    <property type="match status" value="1"/>
</dbReference>
<keyword evidence="7" id="KW-0547">Nucleotide-binding</keyword>
<evidence type="ECO:0000313" key="12">
    <source>
        <dbReference type="Proteomes" id="UP001370490"/>
    </source>
</evidence>
<evidence type="ECO:0000256" key="10">
    <source>
        <dbReference type="ARBA" id="ARBA00049563"/>
    </source>
</evidence>
<evidence type="ECO:0000256" key="5">
    <source>
        <dbReference type="ARBA" id="ARBA00022694"/>
    </source>
</evidence>
<comment type="similarity">
    <text evidence="2">Belongs to the IPP transferase family.</text>
</comment>
<feature type="non-terminal residue" evidence="11">
    <location>
        <position position="1"/>
    </location>
</feature>
<evidence type="ECO:0000256" key="9">
    <source>
        <dbReference type="ARBA" id="ARBA00022842"/>
    </source>
</evidence>
<dbReference type="InterPro" id="IPR027417">
    <property type="entry name" value="P-loop_NTPase"/>
</dbReference>